<keyword evidence="2" id="KW-0732">Signal</keyword>
<dbReference type="KEGG" id="llu:AKJ09_01275"/>
<feature type="chain" id="PRO_5005465688" evidence="2">
    <location>
        <begin position="21"/>
        <end position="213"/>
    </location>
</feature>
<evidence type="ECO:0000313" key="3">
    <source>
        <dbReference type="EMBL" id="AKU94611.1"/>
    </source>
</evidence>
<feature type="signal peptide" evidence="2">
    <location>
        <begin position="1"/>
        <end position="20"/>
    </location>
</feature>
<dbReference type="Proteomes" id="UP000064967">
    <property type="component" value="Chromosome"/>
</dbReference>
<organism evidence="3 4">
    <name type="scientific">Labilithrix luteola</name>
    <dbReference type="NCBI Taxonomy" id="1391654"/>
    <lineage>
        <taxon>Bacteria</taxon>
        <taxon>Pseudomonadati</taxon>
        <taxon>Myxococcota</taxon>
        <taxon>Polyangia</taxon>
        <taxon>Polyangiales</taxon>
        <taxon>Labilitrichaceae</taxon>
        <taxon>Labilithrix</taxon>
    </lineage>
</organism>
<feature type="compositionally biased region" description="Basic and acidic residues" evidence="1">
    <location>
        <begin position="44"/>
        <end position="70"/>
    </location>
</feature>
<reference evidence="3 4" key="1">
    <citation type="submission" date="2015-08" db="EMBL/GenBank/DDBJ databases">
        <authorList>
            <person name="Babu N.S."/>
            <person name="Beckwith C.J."/>
            <person name="Beseler K.G."/>
            <person name="Brison A."/>
            <person name="Carone J.V."/>
            <person name="Caskin T.P."/>
            <person name="Diamond M."/>
            <person name="Durham M.E."/>
            <person name="Foxe J.M."/>
            <person name="Go M."/>
            <person name="Henderson B.A."/>
            <person name="Jones I.B."/>
            <person name="McGettigan J.A."/>
            <person name="Micheletti S.J."/>
            <person name="Nasrallah M.E."/>
            <person name="Ortiz D."/>
            <person name="Piller C.R."/>
            <person name="Privatt S.R."/>
            <person name="Schneider S.L."/>
            <person name="Sharp S."/>
            <person name="Smith T.C."/>
            <person name="Stanton J.D."/>
            <person name="Ullery H.E."/>
            <person name="Wilson R.J."/>
            <person name="Serrano M.G."/>
            <person name="Buck G."/>
            <person name="Lee V."/>
            <person name="Wang Y."/>
            <person name="Carvalho R."/>
            <person name="Voegtly L."/>
            <person name="Shi R."/>
            <person name="Duckworth R."/>
            <person name="Johnson A."/>
            <person name="Loviza R."/>
            <person name="Walstead R."/>
            <person name="Shah Z."/>
            <person name="Kiflezghi M."/>
            <person name="Wade K."/>
            <person name="Ball S.L."/>
            <person name="Bradley K.W."/>
            <person name="Asai D.J."/>
            <person name="Bowman C.A."/>
            <person name="Russell D.A."/>
            <person name="Pope W.H."/>
            <person name="Jacobs-Sera D."/>
            <person name="Hendrix R.W."/>
            <person name="Hatfull G.F."/>
        </authorList>
    </citation>
    <scope>NUCLEOTIDE SEQUENCE [LARGE SCALE GENOMIC DNA]</scope>
    <source>
        <strain evidence="3 4">DSM 27648</strain>
    </source>
</reference>
<protein>
    <submittedName>
        <fullName evidence="3">Uncharacterized protein</fullName>
    </submittedName>
</protein>
<accession>A0A0K1PMH1</accession>
<keyword evidence="4" id="KW-1185">Reference proteome</keyword>
<dbReference type="AlphaFoldDB" id="A0A0K1PMH1"/>
<dbReference type="EMBL" id="CP012333">
    <property type="protein sequence ID" value="AKU94611.1"/>
    <property type="molecule type" value="Genomic_DNA"/>
</dbReference>
<gene>
    <name evidence="3" type="ORF">AKJ09_01275</name>
</gene>
<dbReference type="PROSITE" id="PS51257">
    <property type="entry name" value="PROKAR_LIPOPROTEIN"/>
    <property type="match status" value="1"/>
</dbReference>
<evidence type="ECO:0000256" key="1">
    <source>
        <dbReference type="SAM" id="MobiDB-lite"/>
    </source>
</evidence>
<evidence type="ECO:0000256" key="2">
    <source>
        <dbReference type="SAM" id="SignalP"/>
    </source>
</evidence>
<proteinExistence type="predicted"/>
<name>A0A0K1PMH1_9BACT</name>
<evidence type="ECO:0000313" key="4">
    <source>
        <dbReference type="Proteomes" id="UP000064967"/>
    </source>
</evidence>
<sequence length="213" mass="21843">MTRVLGVLVLATSFASASVAASGCATGEELLAYPVDASSSMPNDEDHTIPDASGTKRDAGKTDAGKDAATKDAGGIDWGTPRPSGPPTGSDCTKVGEEYENTCGQCGIQIALCLDGKVGAYGPCRNEKLGLGNCIPGTSSASACGYCGTKITACRNDCTWTETTCKGQVIASDRCMPGDIEQRVADCEDGEKRTFACTDTCTWGTPSSCIPSP</sequence>
<feature type="compositionally biased region" description="Low complexity" evidence="1">
    <location>
        <begin position="71"/>
        <end position="90"/>
    </location>
</feature>
<dbReference type="STRING" id="1391654.AKJ09_01275"/>
<feature type="region of interest" description="Disordered" evidence="1">
    <location>
        <begin position="36"/>
        <end position="92"/>
    </location>
</feature>